<dbReference type="Proteomes" id="UP001049176">
    <property type="component" value="Chromosome 7"/>
</dbReference>
<dbReference type="EMBL" id="CM032187">
    <property type="protein sequence ID" value="KAG7090293.1"/>
    <property type="molecule type" value="Genomic_DNA"/>
</dbReference>
<keyword evidence="3" id="KW-1185">Reference proteome</keyword>
<evidence type="ECO:0000313" key="3">
    <source>
        <dbReference type="Proteomes" id="UP001049176"/>
    </source>
</evidence>
<dbReference type="RefSeq" id="XP_043006763.1">
    <property type="nucleotide sequence ID" value="XM_043156948.1"/>
</dbReference>
<gene>
    <name evidence="2" type="ORF">E1B28_011890</name>
</gene>
<proteinExistence type="predicted"/>
<sequence>MIRLNPKKSSGAGVSDSTHLINTVWQQELAKIQTRWHVNNKENDSDGSSSVSDSDNEDEQPARLISRPTQSQKHDVGPRGEEEEEGESQNIENFLDEAFSGVEGPLTAINDSDSTSALEESHEEKAAGPSEAVEELGFEQLAVPTTKVPQVSAETSRGATDGDNDLSTDFSTSLYDDKDSDTEGVFKDHVTPIKDVPWFALEDHLTEAEGAFMTRKASAIEGSPQCAAPDTCLLKELVTKCRGRVTDRMVSQVRVEAQKGNETTLASTLTNDITVKSNTNLYNRQAIDSAGDFRKRTRNEAHNEAEQDRKRPKTIGRKICVGQIPKRVLSLAIWKLLSAPTIPRERAAYEDGLTDLLAKTDWVKSNNWGKLPYSGYDFTRLWNNSLDVDPYPGLDATKKALLVGNLPSMSSPVPHLRPAPDLQTRRQAPKAIEIIDLTQPVPKNVEVIDLTESPPSPPRLVARPMKHFHGPSSNPPSPLVREGAAVQSQTNPRPQTVPLWYHEYTLSQQRNYYLATTLW</sequence>
<evidence type="ECO:0000256" key="1">
    <source>
        <dbReference type="SAM" id="MobiDB-lite"/>
    </source>
</evidence>
<dbReference type="GeneID" id="66080965"/>
<feature type="compositionally biased region" description="Polar residues" evidence="1">
    <location>
        <begin position="165"/>
        <end position="174"/>
    </location>
</feature>
<comment type="caution">
    <text evidence="2">The sequence shown here is derived from an EMBL/GenBank/DDBJ whole genome shotgun (WGS) entry which is preliminary data.</text>
</comment>
<feature type="region of interest" description="Disordered" evidence="1">
    <location>
        <begin position="468"/>
        <end position="492"/>
    </location>
</feature>
<feature type="compositionally biased region" description="Polar residues" evidence="1">
    <location>
        <begin position="109"/>
        <end position="118"/>
    </location>
</feature>
<dbReference type="AlphaFoldDB" id="A0A9P7RVN9"/>
<dbReference type="KEGG" id="more:E1B28_011890"/>
<name>A0A9P7RVN9_9AGAR</name>
<feature type="compositionally biased region" description="Polar residues" evidence="1">
    <location>
        <begin position="147"/>
        <end position="158"/>
    </location>
</feature>
<accession>A0A9P7RVN9</accession>
<reference evidence="2" key="1">
    <citation type="journal article" date="2021" name="Genome Biol. Evol.">
        <title>The assembled and annotated genome of the fairy-ring fungus Marasmius oreades.</title>
        <authorList>
            <person name="Hiltunen M."/>
            <person name="Ament-Velasquez S.L."/>
            <person name="Johannesson H."/>
        </authorList>
    </citation>
    <scope>NUCLEOTIDE SEQUENCE</scope>
    <source>
        <strain evidence="2">03SP1</strain>
    </source>
</reference>
<protein>
    <submittedName>
        <fullName evidence="2">Uncharacterized protein</fullName>
    </submittedName>
</protein>
<feature type="region of interest" description="Disordered" evidence="1">
    <location>
        <begin position="36"/>
        <end position="175"/>
    </location>
</feature>
<organism evidence="2 3">
    <name type="scientific">Marasmius oreades</name>
    <name type="common">fairy-ring Marasmius</name>
    <dbReference type="NCBI Taxonomy" id="181124"/>
    <lineage>
        <taxon>Eukaryota</taxon>
        <taxon>Fungi</taxon>
        <taxon>Dikarya</taxon>
        <taxon>Basidiomycota</taxon>
        <taxon>Agaricomycotina</taxon>
        <taxon>Agaricomycetes</taxon>
        <taxon>Agaricomycetidae</taxon>
        <taxon>Agaricales</taxon>
        <taxon>Marasmiineae</taxon>
        <taxon>Marasmiaceae</taxon>
        <taxon>Marasmius</taxon>
    </lineage>
</organism>
<evidence type="ECO:0000313" key="2">
    <source>
        <dbReference type="EMBL" id="KAG7090293.1"/>
    </source>
</evidence>